<dbReference type="Pfam" id="PF17293">
    <property type="entry name" value="Arm-DNA-bind_5"/>
    <property type="match status" value="1"/>
</dbReference>
<sequence>MSATISIVCHKYESPLMIRICKDRKMKYESIGVSLEPRYWFIMYDFNIILISLLLNI</sequence>
<evidence type="ECO:0000313" key="2">
    <source>
        <dbReference type="EMBL" id="MBC5641748.1"/>
    </source>
</evidence>
<dbReference type="Proteomes" id="UP000644010">
    <property type="component" value="Unassembled WGS sequence"/>
</dbReference>
<gene>
    <name evidence="2" type="ORF">H8S77_02430</name>
</gene>
<accession>A0ABR7DW46</accession>
<organism evidence="2 3">
    <name type="scientific">Parabacteroides segnis</name>
    <dbReference type="NCBI Taxonomy" id="2763058"/>
    <lineage>
        <taxon>Bacteria</taxon>
        <taxon>Pseudomonadati</taxon>
        <taxon>Bacteroidota</taxon>
        <taxon>Bacteroidia</taxon>
        <taxon>Bacteroidales</taxon>
        <taxon>Tannerellaceae</taxon>
        <taxon>Parabacteroides</taxon>
    </lineage>
</organism>
<keyword evidence="3" id="KW-1185">Reference proteome</keyword>
<reference evidence="2 3" key="1">
    <citation type="submission" date="2020-08" db="EMBL/GenBank/DDBJ databases">
        <title>Genome public.</title>
        <authorList>
            <person name="Liu C."/>
            <person name="Sun Q."/>
        </authorList>
    </citation>
    <scope>NUCLEOTIDE SEQUENCE [LARGE SCALE GENOMIC DNA]</scope>
    <source>
        <strain evidence="2 3">BX2</strain>
    </source>
</reference>
<protein>
    <recommendedName>
        <fullName evidence="1">Arm DNA-binding domain-containing protein</fullName>
    </recommendedName>
</protein>
<feature type="domain" description="Arm DNA-binding" evidence="1">
    <location>
        <begin position="13"/>
        <end position="40"/>
    </location>
</feature>
<evidence type="ECO:0000313" key="3">
    <source>
        <dbReference type="Proteomes" id="UP000644010"/>
    </source>
</evidence>
<dbReference type="EMBL" id="JACOOI010000002">
    <property type="protein sequence ID" value="MBC5641748.1"/>
    <property type="molecule type" value="Genomic_DNA"/>
</dbReference>
<evidence type="ECO:0000259" key="1">
    <source>
        <dbReference type="Pfam" id="PF17293"/>
    </source>
</evidence>
<name>A0ABR7DW46_9BACT</name>
<comment type="caution">
    <text evidence="2">The sequence shown here is derived from an EMBL/GenBank/DDBJ whole genome shotgun (WGS) entry which is preliminary data.</text>
</comment>
<proteinExistence type="predicted"/>
<dbReference type="InterPro" id="IPR035386">
    <property type="entry name" value="Arm-DNA-bind_5"/>
</dbReference>